<dbReference type="EMBL" id="DS178268">
    <property type="protein sequence ID" value="EFP77526.1"/>
    <property type="molecule type" value="Genomic_DNA"/>
</dbReference>
<proteinExistence type="predicted"/>
<gene>
    <name evidence="1" type="ORF">PGTG_03482</name>
</gene>
<dbReference type="GeneID" id="10538565"/>
<reference key="1">
    <citation type="submission" date="2007-01" db="EMBL/GenBank/DDBJ databases">
        <title>The Genome Sequence of Puccinia graminis f. sp. tritici Strain CRL 75-36-700-3.</title>
        <authorList>
            <consortium name="The Broad Institute Genome Sequencing Platform"/>
            <person name="Birren B."/>
            <person name="Lander E."/>
            <person name="Galagan J."/>
            <person name="Nusbaum C."/>
            <person name="Devon K."/>
            <person name="Cuomo C."/>
            <person name="Jaffe D."/>
            <person name="Butler J."/>
            <person name="Alvarez P."/>
            <person name="Gnerre S."/>
            <person name="Grabherr M."/>
            <person name="Mauceli E."/>
            <person name="Brockman W."/>
            <person name="Young S."/>
            <person name="LaButti K."/>
            <person name="Sykes S."/>
            <person name="DeCaprio D."/>
            <person name="Crawford M."/>
            <person name="Koehrsen M."/>
            <person name="Engels R."/>
            <person name="Montgomery P."/>
            <person name="Pearson M."/>
            <person name="Howarth C."/>
            <person name="Larson L."/>
            <person name="White J."/>
            <person name="Zeng Q."/>
            <person name="Kodira C."/>
            <person name="Yandava C."/>
            <person name="Alvarado L."/>
            <person name="O'Leary S."/>
            <person name="Szabo L."/>
            <person name="Dean R."/>
            <person name="Schein J."/>
        </authorList>
    </citation>
    <scope>NUCLEOTIDE SEQUENCE</scope>
    <source>
        <strain>CRL 75-36-700-3</strain>
    </source>
</reference>
<protein>
    <submittedName>
        <fullName evidence="1">Uncharacterized protein</fullName>
    </submittedName>
</protein>
<dbReference type="KEGG" id="pgr:PGTG_03482"/>
<accession>E3JZQ1</accession>
<dbReference type="VEuPathDB" id="FungiDB:PGTG_03482"/>
<dbReference type="HOGENOM" id="CLU_2484426_0_0_1"/>
<evidence type="ECO:0000313" key="2">
    <source>
        <dbReference type="Proteomes" id="UP000008783"/>
    </source>
</evidence>
<sequence>MRIALRRLSRVPQPYKKMCETSGPGQDMWIVEMYGQPSLTKGIASNQRTGNTAKPMAQACTSESKGWVKLELNSGPSEEVASSERLS</sequence>
<keyword evidence="2" id="KW-1185">Reference proteome</keyword>
<dbReference type="InParanoid" id="E3JZQ1"/>
<organism evidence="1 2">
    <name type="scientific">Puccinia graminis f. sp. tritici (strain CRL 75-36-700-3 / race SCCL)</name>
    <name type="common">Black stem rust fungus</name>
    <dbReference type="NCBI Taxonomy" id="418459"/>
    <lineage>
        <taxon>Eukaryota</taxon>
        <taxon>Fungi</taxon>
        <taxon>Dikarya</taxon>
        <taxon>Basidiomycota</taxon>
        <taxon>Pucciniomycotina</taxon>
        <taxon>Pucciniomycetes</taxon>
        <taxon>Pucciniales</taxon>
        <taxon>Pucciniaceae</taxon>
        <taxon>Puccinia</taxon>
    </lineage>
</organism>
<reference evidence="2" key="2">
    <citation type="journal article" date="2011" name="Proc. Natl. Acad. Sci. U.S.A.">
        <title>Obligate biotrophy features unraveled by the genomic analysis of rust fungi.</title>
        <authorList>
            <person name="Duplessis S."/>
            <person name="Cuomo C.A."/>
            <person name="Lin Y.-C."/>
            <person name="Aerts A."/>
            <person name="Tisserant E."/>
            <person name="Veneault-Fourrey C."/>
            <person name="Joly D.L."/>
            <person name="Hacquard S."/>
            <person name="Amselem J."/>
            <person name="Cantarel B.L."/>
            <person name="Chiu R."/>
            <person name="Coutinho P.M."/>
            <person name="Feau N."/>
            <person name="Field M."/>
            <person name="Frey P."/>
            <person name="Gelhaye E."/>
            <person name="Goldberg J."/>
            <person name="Grabherr M.G."/>
            <person name="Kodira C.D."/>
            <person name="Kohler A."/>
            <person name="Kuees U."/>
            <person name="Lindquist E.A."/>
            <person name="Lucas S.M."/>
            <person name="Mago R."/>
            <person name="Mauceli E."/>
            <person name="Morin E."/>
            <person name="Murat C."/>
            <person name="Pangilinan J.L."/>
            <person name="Park R."/>
            <person name="Pearson M."/>
            <person name="Quesneville H."/>
            <person name="Rouhier N."/>
            <person name="Sakthikumar S."/>
            <person name="Salamov A.A."/>
            <person name="Schmutz J."/>
            <person name="Selles B."/>
            <person name="Shapiro H."/>
            <person name="Tanguay P."/>
            <person name="Tuskan G.A."/>
            <person name="Henrissat B."/>
            <person name="Van de Peer Y."/>
            <person name="Rouze P."/>
            <person name="Ellis J.G."/>
            <person name="Dodds P.N."/>
            <person name="Schein J.E."/>
            <person name="Zhong S."/>
            <person name="Hamelin R.C."/>
            <person name="Grigoriev I.V."/>
            <person name="Szabo L.J."/>
            <person name="Martin F."/>
        </authorList>
    </citation>
    <scope>NUCLEOTIDE SEQUENCE [LARGE SCALE GENOMIC DNA]</scope>
    <source>
        <strain evidence="2">CRL 75-36-700-3 / race SCCL</strain>
    </source>
</reference>
<dbReference type="AlphaFoldDB" id="E3JZQ1"/>
<name>E3JZQ1_PUCGT</name>
<dbReference type="RefSeq" id="XP_003321945.1">
    <property type="nucleotide sequence ID" value="XM_003321897.1"/>
</dbReference>
<dbReference type="OrthoDB" id="10311031at2759"/>
<evidence type="ECO:0000313" key="1">
    <source>
        <dbReference type="EMBL" id="EFP77526.1"/>
    </source>
</evidence>
<dbReference type="Proteomes" id="UP000008783">
    <property type="component" value="Unassembled WGS sequence"/>
</dbReference>